<protein>
    <submittedName>
        <fullName evidence="3">Uncharacterized protein</fullName>
    </submittedName>
</protein>
<feature type="region of interest" description="Disordered" evidence="1">
    <location>
        <begin position="48"/>
        <end position="111"/>
    </location>
</feature>
<comment type="caution">
    <text evidence="3">The sequence shown here is derived from an EMBL/GenBank/DDBJ whole genome shotgun (WGS) entry which is preliminary data.</text>
</comment>
<feature type="chain" id="PRO_5044774900" evidence="2">
    <location>
        <begin position="27"/>
        <end position="111"/>
    </location>
</feature>
<reference evidence="3 4" key="1">
    <citation type="journal article" date="2015" name="Genome Announc.">
        <title>Draft Genome Sequence of Filamentous Marine Cyanobacterium Lyngbya confervoides Strain BDU141951.</title>
        <authorList>
            <person name="Chandrababunaidu M.M."/>
            <person name="Sen D."/>
            <person name="Tripathy S."/>
        </authorList>
    </citation>
    <scope>NUCLEOTIDE SEQUENCE [LARGE SCALE GENOMIC DNA]</scope>
    <source>
        <strain evidence="3 4">BDU141951</strain>
    </source>
</reference>
<name>A0ABD4T1L1_9CYAN</name>
<dbReference type="EMBL" id="JTHE03000038">
    <property type="protein sequence ID" value="MCM1982373.1"/>
    <property type="molecule type" value="Genomic_DNA"/>
</dbReference>
<evidence type="ECO:0000313" key="3">
    <source>
        <dbReference type="EMBL" id="MCM1982373.1"/>
    </source>
</evidence>
<dbReference type="AlphaFoldDB" id="A0ABD4T1L1"/>
<proteinExistence type="predicted"/>
<accession>A0ABD4T1L1</accession>
<evidence type="ECO:0000256" key="1">
    <source>
        <dbReference type="SAM" id="MobiDB-lite"/>
    </source>
</evidence>
<organism evidence="3 4">
    <name type="scientific">Lyngbya confervoides BDU141951</name>
    <dbReference type="NCBI Taxonomy" id="1574623"/>
    <lineage>
        <taxon>Bacteria</taxon>
        <taxon>Bacillati</taxon>
        <taxon>Cyanobacteriota</taxon>
        <taxon>Cyanophyceae</taxon>
        <taxon>Oscillatoriophycideae</taxon>
        <taxon>Oscillatoriales</taxon>
        <taxon>Microcoleaceae</taxon>
        <taxon>Lyngbya</taxon>
    </lineage>
</organism>
<keyword evidence="4" id="KW-1185">Reference proteome</keyword>
<gene>
    <name evidence="3" type="ORF">QQ91_0005965</name>
</gene>
<evidence type="ECO:0000313" key="4">
    <source>
        <dbReference type="Proteomes" id="UP000031561"/>
    </source>
</evidence>
<dbReference type="Proteomes" id="UP000031561">
    <property type="component" value="Unassembled WGS sequence"/>
</dbReference>
<sequence>MKRSQLITRSALTTLALLNVSLAAVAEPVLVTRGPNGAAHLVNAKHLPREAQIQPNSDPHPFPNLIQKGPGGAFHLGTERANLSPPPLTSGSRPQRLITRGPNGAGFLTHP</sequence>
<keyword evidence="2" id="KW-0732">Signal</keyword>
<feature type="signal peptide" evidence="2">
    <location>
        <begin position="1"/>
        <end position="26"/>
    </location>
</feature>
<dbReference type="RefSeq" id="WP_166281077.1">
    <property type="nucleotide sequence ID" value="NZ_JTHE03000038.1"/>
</dbReference>
<evidence type="ECO:0000256" key="2">
    <source>
        <dbReference type="SAM" id="SignalP"/>
    </source>
</evidence>